<dbReference type="EMBL" id="JAMTCG010000001">
    <property type="protein sequence ID" value="MCP2159418.1"/>
    <property type="molecule type" value="Genomic_DNA"/>
</dbReference>
<gene>
    <name evidence="1" type="ORF">LX12_000582</name>
</gene>
<keyword evidence="2" id="KW-1185">Reference proteome</keyword>
<evidence type="ECO:0000313" key="2">
    <source>
        <dbReference type="Proteomes" id="UP001205740"/>
    </source>
</evidence>
<proteinExistence type="predicted"/>
<reference evidence="1 2" key="1">
    <citation type="submission" date="2022-06" db="EMBL/GenBank/DDBJ databases">
        <title>Genomic Encyclopedia of Archaeal and Bacterial Type Strains, Phase II (KMG-II): from individual species to whole genera.</title>
        <authorList>
            <person name="Goeker M."/>
        </authorList>
    </citation>
    <scope>NUCLEOTIDE SEQUENCE [LARGE SCALE GENOMIC DNA]</scope>
    <source>
        <strain evidence="1 2">DSM 45037</strain>
    </source>
</reference>
<dbReference type="SUPFAM" id="SSF51905">
    <property type="entry name" value="FAD/NAD(P)-binding domain"/>
    <property type="match status" value="1"/>
</dbReference>
<dbReference type="Proteomes" id="UP001205740">
    <property type="component" value="Unassembled WGS sequence"/>
</dbReference>
<dbReference type="RefSeq" id="WP_253652989.1">
    <property type="nucleotide sequence ID" value="NZ_BAAAOE010000004.1"/>
</dbReference>
<comment type="caution">
    <text evidence="1">The sequence shown here is derived from an EMBL/GenBank/DDBJ whole genome shotgun (WGS) entry which is preliminary data.</text>
</comment>
<sequence>MERDDDIEVDYLVVGAGAVGMAFVDTLLAETTATVALVDRYSRPGGHWNRAYPFVRLHQPSAFYGVNSLALGVGRLDTEGGNAGLQGLASGAEVVAYFDRVMQERFLPTGRVHWLPEHEFDGSDVVPRAGGARQRIRAAKTVDAAHSEVTVPSMRPPSYDVADGAVCVAPNALPDVVRDDAQYVVIGAGKTGIDACLWLLDAGIDPDSIRWIMPRDSWFLDRRNIQPVEDSFESTVGGYALQLEASALATSVPDLFRRLEETGQLLRLDPDVTPTMYRCATVTKAELEQLRTISGVVRSGRVRAVGLDAIELDDGSIPTSRDVVHVDCTADGFRRRSPEPVFDGDRITLQSVRTCQQVFSAAMVAHVEAVYTDEAEKNVLCAVIPSPDADIDWLRTTLVNTESTIRWAGEPRIASWLEDARLNSVKTGLTGAPTPAQIGVLRTIVRHMTGAVDNLRRLLAEVD</sequence>
<dbReference type="InterPro" id="IPR036188">
    <property type="entry name" value="FAD/NAD-bd_sf"/>
</dbReference>
<name>A0ABT1GWQ7_9NOCA</name>
<organism evidence="1 2">
    <name type="scientific">Williamsia serinedens</name>
    <dbReference type="NCBI Taxonomy" id="391736"/>
    <lineage>
        <taxon>Bacteria</taxon>
        <taxon>Bacillati</taxon>
        <taxon>Actinomycetota</taxon>
        <taxon>Actinomycetes</taxon>
        <taxon>Mycobacteriales</taxon>
        <taxon>Nocardiaceae</taxon>
        <taxon>Williamsia</taxon>
    </lineage>
</organism>
<accession>A0ABT1GWQ7</accession>
<evidence type="ECO:0000313" key="1">
    <source>
        <dbReference type="EMBL" id="MCP2159418.1"/>
    </source>
</evidence>
<protein>
    <submittedName>
        <fullName evidence="1">Pyridine nucleotide-disulfide oxidoreductase</fullName>
    </submittedName>
</protein>
<dbReference type="Gene3D" id="3.50.50.60">
    <property type="entry name" value="FAD/NAD(P)-binding domain"/>
    <property type="match status" value="1"/>
</dbReference>